<gene>
    <name evidence="6" type="ORF">CB5_LOCUS9998</name>
</gene>
<feature type="repeat" description="WD" evidence="3">
    <location>
        <begin position="259"/>
        <end position="291"/>
    </location>
</feature>
<dbReference type="InterPro" id="IPR012349">
    <property type="entry name" value="Split_barrel_FMN-bd"/>
</dbReference>
<dbReference type="Gene3D" id="2.130.10.10">
    <property type="entry name" value="YVTN repeat-like/Quinoprotein amine dehydrogenase"/>
    <property type="match status" value="3"/>
</dbReference>
<dbReference type="SMART" id="SM00320">
    <property type="entry name" value="WD40"/>
    <property type="match status" value="7"/>
</dbReference>
<dbReference type="InterPro" id="IPR036322">
    <property type="entry name" value="WD40_repeat_dom_sf"/>
</dbReference>
<evidence type="ECO:0000256" key="2">
    <source>
        <dbReference type="ARBA" id="ARBA00022737"/>
    </source>
</evidence>
<evidence type="ECO:0000256" key="1">
    <source>
        <dbReference type="ARBA" id="ARBA00022574"/>
    </source>
</evidence>
<dbReference type="AlphaFoldDB" id="A0A6V7P7J7"/>
<keyword evidence="2" id="KW-0677">Repeat</keyword>
<feature type="domain" description="CREG-like beta-barrel" evidence="5">
    <location>
        <begin position="522"/>
        <end position="598"/>
    </location>
</feature>
<dbReference type="InterPro" id="IPR020472">
    <property type="entry name" value="WD40_PAC1"/>
</dbReference>
<proteinExistence type="predicted"/>
<name>A0A6V7P7J7_ANACO</name>
<dbReference type="CDD" id="cd00200">
    <property type="entry name" value="WD40"/>
    <property type="match status" value="1"/>
</dbReference>
<dbReference type="PRINTS" id="PR00320">
    <property type="entry name" value="GPROTEINBRPT"/>
</dbReference>
<dbReference type="PANTHER" id="PTHR22844:SF387">
    <property type="entry name" value="F3I6.5 PROTEIN"/>
    <property type="match status" value="1"/>
</dbReference>
<dbReference type="PANTHER" id="PTHR22844">
    <property type="entry name" value="F-BOX AND WD40 DOMAIN PROTEIN"/>
    <property type="match status" value="1"/>
</dbReference>
<protein>
    <recommendedName>
        <fullName evidence="5">CREG-like beta-barrel domain-containing protein</fullName>
    </recommendedName>
</protein>
<evidence type="ECO:0000256" key="4">
    <source>
        <dbReference type="SAM" id="MobiDB-lite"/>
    </source>
</evidence>
<organism evidence="6">
    <name type="scientific">Ananas comosus var. bracteatus</name>
    <name type="common">red pineapple</name>
    <dbReference type="NCBI Taxonomy" id="296719"/>
    <lineage>
        <taxon>Eukaryota</taxon>
        <taxon>Viridiplantae</taxon>
        <taxon>Streptophyta</taxon>
        <taxon>Embryophyta</taxon>
        <taxon>Tracheophyta</taxon>
        <taxon>Spermatophyta</taxon>
        <taxon>Magnoliopsida</taxon>
        <taxon>Liliopsida</taxon>
        <taxon>Poales</taxon>
        <taxon>Bromeliaceae</taxon>
        <taxon>Bromelioideae</taxon>
        <taxon>Ananas</taxon>
    </lineage>
</organism>
<dbReference type="Gene3D" id="2.30.110.10">
    <property type="entry name" value="Electron Transport, Fmn-binding Protein, Chain A"/>
    <property type="match status" value="2"/>
</dbReference>
<sequence>MWATFLLLEPDCSACKPLKRRLSESLSLPSLPSLNPSPPPPPPLRHHLVATLRAHSSYVSSLAPLSTSLYSGSSDGSIVLWEWDPLSSSGPTTTTTSSVAAAAKSPVKALLVVGDLVFSAHHDHKIRVWRRGRSRHALRAVLPTARDRALSLLLPANYVRVRRHKSRTWVHHVDAVSALAASRDGARLYSASWDRALKAWRARGSFRCVASVARAHDDAINAVAVSPDGHIYTASADAKIKVWRELPGRPTTLALVATLDRHRSAVNALALSDDGSVLYSGACDRCVVVWEGFGANKAPTGALRGHAGPILCLAAAGDLLCSGSADQTVRVWRRAAEEKGCRYSCLAVLEGHVGGIKSLAVAGESASGNCTAAAAAAAAAANSSYLVYSGGMDGDIKVWKIFAPLPKEEPCLEEEGQTDKINPNIQNGKKDEEGENLEGANVFFSSYPLPNSLLLRLLPHLRLRRRSPLRQSKPDPSDAAATARWLASQNSWGVLSTISSDLGGTPFGNVVSYSDGLPGQGHPENPTCAKLTLTGKLKLVDVQSAEAEIAQSALFSKHPEMKDWPEDHNFQIFKLDIENIFLIDWFGGPKPLTPAQYLDAGMTLLSRISVE</sequence>
<dbReference type="SUPFAM" id="SSF50475">
    <property type="entry name" value="FMN-binding split barrel"/>
    <property type="match status" value="1"/>
</dbReference>
<keyword evidence="1 3" id="KW-0853">WD repeat</keyword>
<reference evidence="6" key="1">
    <citation type="submission" date="2020-07" db="EMBL/GenBank/DDBJ databases">
        <authorList>
            <person name="Lin J."/>
        </authorList>
    </citation>
    <scope>NUCLEOTIDE SEQUENCE</scope>
</reference>
<evidence type="ECO:0000256" key="3">
    <source>
        <dbReference type="PROSITE-ProRule" id="PRU00221"/>
    </source>
</evidence>
<dbReference type="InterPro" id="IPR015943">
    <property type="entry name" value="WD40/YVTN_repeat-like_dom_sf"/>
</dbReference>
<dbReference type="EMBL" id="LR862146">
    <property type="protein sequence ID" value="CAD1826787.1"/>
    <property type="molecule type" value="Genomic_DNA"/>
</dbReference>
<feature type="repeat" description="WD" evidence="3">
    <location>
        <begin position="213"/>
        <end position="243"/>
    </location>
</feature>
<dbReference type="PROSITE" id="PS50294">
    <property type="entry name" value="WD_REPEATS_REGION"/>
    <property type="match status" value="3"/>
</dbReference>
<feature type="repeat" description="WD" evidence="3">
    <location>
        <begin position="303"/>
        <end position="332"/>
    </location>
</feature>
<feature type="repeat" description="WD" evidence="3">
    <location>
        <begin position="169"/>
        <end position="200"/>
    </location>
</feature>
<evidence type="ECO:0000313" key="6">
    <source>
        <dbReference type="EMBL" id="CAD1826787.1"/>
    </source>
</evidence>
<accession>A0A6V7P7J7</accession>
<dbReference type="InterPro" id="IPR001680">
    <property type="entry name" value="WD40_rpt"/>
</dbReference>
<dbReference type="InterPro" id="IPR045182">
    <property type="entry name" value="JINGUBANG-like"/>
</dbReference>
<feature type="repeat" description="WD" evidence="3">
    <location>
        <begin position="52"/>
        <end position="82"/>
    </location>
</feature>
<feature type="region of interest" description="Disordered" evidence="4">
    <location>
        <begin position="412"/>
        <end position="431"/>
    </location>
</feature>
<dbReference type="Pfam" id="PF00400">
    <property type="entry name" value="WD40"/>
    <property type="match status" value="6"/>
</dbReference>
<evidence type="ECO:0000259" key="5">
    <source>
        <dbReference type="Pfam" id="PF13883"/>
    </source>
</evidence>
<dbReference type="Pfam" id="PF13883">
    <property type="entry name" value="CREG_beta-barrel"/>
    <property type="match status" value="1"/>
</dbReference>
<dbReference type="SUPFAM" id="SSF50978">
    <property type="entry name" value="WD40 repeat-like"/>
    <property type="match status" value="1"/>
</dbReference>
<dbReference type="PROSITE" id="PS50082">
    <property type="entry name" value="WD_REPEATS_2"/>
    <property type="match status" value="5"/>
</dbReference>
<dbReference type="InterPro" id="IPR055343">
    <property type="entry name" value="CREG_beta-barrel"/>
</dbReference>